<organism evidence="1">
    <name type="scientific">Rhizophora mucronata</name>
    <name type="common">Asiatic mangrove</name>
    <dbReference type="NCBI Taxonomy" id="61149"/>
    <lineage>
        <taxon>Eukaryota</taxon>
        <taxon>Viridiplantae</taxon>
        <taxon>Streptophyta</taxon>
        <taxon>Embryophyta</taxon>
        <taxon>Tracheophyta</taxon>
        <taxon>Spermatophyta</taxon>
        <taxon>Magnoliopsida</taxon>
        <taxon>eudicotyledons</taxon>
        <taxon>Gunneridae</taxon>
        <taxon>Pentapetalae</taxon>
        <taxon>rosids</taxon>
        <taxon>fabids</taxon>
        <taxon>Malpighiales</taxon>
        <taxon>Rhizophoraceae</taxon>
        <taxon>Rhizophora</taxon>
    </lineage>
</organism>
<accession>A0A2P2PLT1</accession>
<evidence type="ECO:0000313" key="1">
    <source>
        <dbReference type="EMBL" id="MBX55615.1"/>
    </source>
</evidence>
<sequence length="67" mass="7646">MYIEAKISNIKKFQCISFSLTVVNLIMLQQLIVIQSPGSHPTQNPAQKKKNVNLQFPYVSFLSFSFP</sequence>
<dbReference type="AlphaFoldDB" id="A0A2P2PLT1"/>
<reference evidence="1" key="1">
    <citation type="submission" date="2018-02" db="EMBL/GenBank/DDBJ databases">
        <title>Rhizophora mucronata_Transcriptome.</title>
        <authorList>
            <person name="Meera S.P."/>
            <person name="Sreeshan A."/>
            <person name="Augustine A."/>
        </authorList>
    </citation>
    <scope>NUCLEOTIDE SEQUENCE</scope>
    <source>
        <tissue evidence="1">Leaf</tissue>
    </source>
</reference>
<dbReference type="EMBL" id="GGEC01075131">
    <property type="protein sequence ID" value="MBX55615.1"/>
    <property type="molecule type" value="Transcribed_RNA"/>
</dbReference>
<name>A0A2P2PLT1_RHIMU</name>
<protein>
    <submittedName>
        <fullName evidence="1">Uncharacterized protein</fullName>
    </submittedName>
</protein>
<proteinExistence type="predicted"/>